<evidence type="ECO:0000313" key="1">
    <source>
        <dbReference type="EMBL" id="RNA42300.1"/>
    </source>
</evidence>
<reference evidence="1 2" key="1">
    <citation type="journal article" date="2018" name="Sci. Rep.">
        <title>Genomic signatures of local adaptation to the degree of environmental predictability in rotifers.</title>
        <authorList>
            <person name="Franch-Gras L."/>
            <person name="Hahn C."/>
            <person name="Garcia-Roger E.M."/>
            <person name="Carmona M.J."/>
            <person name="Serra M."/>
            <person name="Gomez A."/>
        </authorList>
    </citation>
    <scope>NUCLEOTIDE SEQUENCE [LARGE SCALE GENOMIC DNA]</scope>
    <source>
        <strain evidence="1">HYR1</strain>
    </source>
</reference>
<sequence>MNYHLPKQLNCQNEKNKGKLLKRSKDIEALRLACIQNILKLFDLKNYHLQPKGLKMLIISKLDKRRSSFNSSKTSFTQKESRTWAHKQIRIVMLDD</sequence>
<dbReference type="AlphaFoldDB" id="A0A3M7T355"/>
<comment type="caution">
    <text evidence="1">The sequence shown here is derived from an EMBL/GenBank/DDBJ whole genome shotgun (WGS) entry which is preliminary data.</text>
</comment>
<proteinExistence type="predicted"/>
<protein>
    <submittedName>
        <fullName evidence="1">Uncharacterized protein</fullName>
    </submittedName>
</protein>
<keyword evidence="2" id="KW-1185">Reference proteome</keyword>
<gene>
    <name evidence="1" type="ORF">BpHYR1_022342</name>
</gene>
<dbReference type="Proteomes" id="UP000276133">
    <property type="component" value="Unassembled WGS sequence"/>
</dbReference>
<organism evidence="1 2">
    <name type="scientific">Brachionus plicatilis</name>
    <name type="common">Marine rotifer</name>
    <name type="synonym">Brachionus muelleri</name>
    <dbReference type="NCBI Taxonomy" id="10195"/>
    <lineage>
        <taxon>Eukaryota</taxon>
        <taxon>Metazoa</taxon>
        <taxon>Spiralia</taxon>
        <taxon>Gnathifera</taxon>
        <taxon>Rotifera</taxon>
        <taxon>Eurotatoria</taxon>
        <taxon>Monogononta</taxon>
        <taxon>Pseudotrocha</taxon>
        <taxon>Ploima</taxon>
        <taxon>Brachionidae</taxon>
        <taxon>Brachionus</taxon>
    </lineage>
</organism>
<name>A0A3M7T355_BRAPC</name>
<evidence type="ECO:0000313" key="2">
    <source>
        <dbReference type="Proteomes" id="UP000276133"/>
    </source>
</evidence>
<accession>A0A3M7T355</accession>
<dbReference type="EMBL" id="REGN01000386">
    <property type="protein sequence ID" value="RNA42300.1"/>
    <property type="molecule type" value="Genomic_DNA"/>
</dbReference>